<feature type="region of interest" description="Disordered" evidence="1">
    <location>
        <begin position="1242"/>
        <end position="1263"/>
    </location>
</feature>
<evidence type="ECO:0000313" key="3">
    <source>
        <dbReference type="EMBL" id="KAK3905777.1"/>
    </source>
</evidence>
<organism evidence="3 4">
    <name type="scientific">Staphylotrichum tortipilum</name>
    <dbReference type="NCBI Taxonomy" id="2831512"/>
    <lineage>
        <taxon>Eukaryota</taxon>
        <taxon>Fungi</taxon>
        <taxon>Dikarya</taxon>
        <taxon>Ascomycota</taxon>
        <taxon>Pezizomycotina</taxon>
        <taxon>Sordariomycetes</taxon>
        <taxon>Sordariomycetidae</taxon>
        <taxon>Sordariales</taxon>
        <taxon>Chaetomiaceae</taxon>
        <taxon>Staphylotrichum</taxon>
    </lineage>
</organism>
<keyword evidence="2" id="KW-1133">Transmembrane helix</keyword>
<protein>
    <submittedName>
        <fullName evidence="3">Zonadhesin</fullName>
    </submittedName>
</protein>
<reference evidence="3" key="2">
    <citation type="submission" date="2023-05" db="EMBL/GenBank/DDBJ databases">
        <authorList>
            <consortium name="Lawrence Berkeley National Laboratory"/>
            <person name="Steindorff A."/>
            <person name="Hensen N."/>
            <person name="Bonometti L."/>
            <person name="Westerberg I."/>
            <person name="Brannstrom I.O."/>
            <person name="Guillou S."/>
            <person name="Cros-Aarteil S."/>
            <person name="Calhoun S."/>
            <person name="Haridas S."/>
            <person name="Kuo A."/>
            <person name="Mondo S."/>
            <person name="Pangilinan J."/>
            <person name="Riley R."/>
            <person name="Labutti K."/>
            <person name="Andreopoulos B."/>
            <person name="Lipzen A."/>
            <person name="Chen C."/>
            <person name="Yanf M."/>
            <person name="Daum C."/>
            <person name="Ng V."/>
            <person name="Clum A."/>
            <person name="Ohm R."/>
            <person name="Martin F."/>
            <person name="Silar P."/>
            <person name="Natvig D."/>
            <person name="Lalanne C."/>
            <person name="Gautier V."/>
            <person name="Ament-Velasquez S.L."/>
            <person name="Kruys A."/>
            <person name="Hutchinson M.I."/>
            <person name="Powell A.J."/>
            <person name="Barry K."/>
            <person name="Miller A.N."/>
            <person name="Grigoriev I.V."/>
            <person name="Debuchy R."/>
            <person name="Gladieux P."/>
            <person name="Thoren M.H."/>
            <person name="Johannesson H."/>
        </authorList>
    </citation>
    <scope>NUCLEOTIDE SEQUENCE</scope>
    <source>
        <strain evidence="3">CBS 103.79</strain>
    </source>
</reference>
<sequence>MQQPLLVPRDDRATYQYTIQATHDYNDGPPEEARKARATPVWRTGKPPNYKPTPLRWPFLGGVIALLLVAIVLVVVAEVKLPDSDSSVKILGLNPNATQPVRLARAVTNTLFSSLSSTTTLSSALASTTTLSSTTLDGSTTASSTLGTSLTLSGGMNRLAETSSSTVSASSTSSSSLVSSVSSSTTTVSASTSRLSTTATSITSGTGTITATRGFGITALPSGAVLIPVTTSVSKFTSYITLHISTIIFTSTFSTMATSEVMTTSSFATTFVSTLSAEPTTLFSDVTANGSVTHSPFLTIFPTQAGVTTVTSSGTTVYAAIFTFPTAQTVTGTSTITGVVIPVPGEITITSYSTSYPDPGPAGKVESQGQDPGPGKVTGVEEIPGGTVVVVQTLGPVIFAVTSDEARTQVIDQQISTGVKLVGEAVATNIVVVTPTAEAIPSGAVMTVGATPVTIVNNPDPVTALRVVDGVQQTVVETPPPQTVVKIEGGVVTTTPPGQVFTSTIVNNVGGTPVTRVVVTTPVGPPFEPIAVTTVRDVGGGTLVTEVILSTPTGPAGQPITLTNVDIVGGTPVTQVVVTTANAGLQPVSFTITTMVGGTPTVVTFTPAPTTIVETINGTPVTRVTTPPVTSFTTTIGGTLTTQVIVTTPTGTGPITLTLISTSGASLSTFTTTFPATTFLTTISGTVRTITSTPSASTIISTLPKSIHTFTSTSSPTPKSTSPSKPAPTTVIASTRVYAWTEADIFIGTFLPPLLGVALVIPLRIIDLNAKLYQPFQSLSATGARSGSNTGADTLLLKYTGVMAFLTPVVTLLRGHPVPFLTTLMVGCASFMVPLATEAVGLKLHGECWLNTASSMCGPALGVSPAPAHALVALLGAVAVMLAVVMVLVGRWVTGLFANPWSIAGAAALAGSEAVRVRQGGEMAMRRAVADKVYGMGYFQGREGGAEGYGIVLLDEAGRGLHDEEGGSEEGDGELAVAAQGKWWEPNRQLPFMALRYPWRVTFTAFQLAILIFIIYYHAYYRGGIKDDGRLWIFLNSNTFGVRFVAAVVGVVIAFCWQSFFLSVSTMTPFHLLSLRTQAPDDSILFTPSTNPFSGIYSALRHKQPFLLCVSIAAVLSELLPVLLSNVPFNLAQTSTAATVCAVLSCIFLGLMLLVLAASFFVRYPPMPVDPRCIAGLIWYVSRSAMLDDDVEGVSVLPGKERERLIKEKGRRYFYGVLTGDGEGRRLGVDYDSGDVGEAGTEYQGARGVHGSRGQGQPGGYDW</sequence>
<reference evidence="3" key="1">
    <citation type="journal article" date="2023" name="Mol. Phylogenet. Evol.">
        <title>Genome-scale phylogeny and comparative genomics of the fungal order Sordariales.</title>
        <authorList>
            <person name="Hensen N."/>
            <person name="Bonometti L."/>
            <person name="Westerberg I."/>
            <person name="Brannstrom I.O."/>
            <person name="Guillou S."/>
            <person name="Cros-Aarteil S."/>
            <person name="Calhoun S."/>
            <person name="Haridas S."/>
            <person name="Kuo A."/>
            <person name="Mondo S."/>
            <person name="Pangilinan J."/>
            <person name="Riley R."/>
            <person name="LaButti K."/>
            <person name="Andreopoulos B."/>
            <person name="Lipzen A."/>
            <person name="Chen C."/>
            <person name="Yan M."/>
            <person name="Daum C."/>
            <person name="Ng V."/>
            <person name="Clum A."/>
            <person name="Steindorff A."/>
            <person name="Ohm R.A."/>
            <person name="Martin F."/>
            <person name="Silar P."/>
            <person name="Natvig D.O."/>
            <person name="Lalanne C."/>
            <person name="Gautier V."/>
            <person name="Ament-Velasquez S.L."/>
            <person name="Kruys A."/>
            <person name="Hutchinson M.I."/>
            <person name="Powell A.J."/>
            <person name="Barry K."/>
            <person name="Miller A.N."/>
            <person name="Grigoriev I.V."/>
            <person name="Debuchy R."/>
            <person name="Gladieux P."/>
            <person name="Hiltunen Thoren M."/>
            <person name="Johannesson H."/>
        </authorList>
    </citation>
    <scope>NUCLEOTIDE SEQUENCE</scope>
    <source>
        <strain evidence="3">CBS 103.79</strain>
    </source>
</reference>
<proteinExistence type="predicted"/>
<evidence type="ECO:0000256" key="1">
    <source>
        <dbReference type="SAM" id="MobiDB-lite"/>
    </source>
</evidence>
<dbReference type="PANTHER" id="PTHR37544:SF3">
    <property type="entry name" value="SPRAY"/>
    <property type="match status" value="1"/>
</dbReference>
<feature type="transmembrane region" description="Helical" evidence="2">
    <location>
        <begin position="997"/>
        <end position="1020"/>
    </location>
</feature>
<feature type="transmembrane region" description="Helical" evidence="2">
    <location>
        <begin position="57"/>
        <end position="77"/>
    </location>
</feature>
<evidence type="ECO:0000256" key="2">
    <source>
        <dbReference type="SAM" id="Phobius"/>
    </source>
</evidence>
<dbReference type="PANTHER" id="PTHR37544">
    <property type="entry name" value="SPRAY-RELATED"/>
    <property type="match status" value="1"/>
</dbReference>
<gene>
    <name evidence="3" type="ORF">C8A05DRAFT_12465</name>
</gene>
<feature type="transmembrane region" description="Helical" evidence="2">
    <location>
        <begin position="1136"/>
        <end position="1162"/>
    </location>
</feature>
<feature type="transmembrane region" description="Helical" evidence="2">
    <location>
        <begin position="1106"/>
        <end position="1124"/>
    </location>
</feature>
<name>A0AAN6RW94_9PEZI</name>
<evidence type="ECO:0000313" key="4">
    <source>
        <dbReference type="Proteomes" id="UP001303889"/>
    </source>
</evidence>
<dbReference type="InterPro" id="IPR021840">
    <property type="entry name" value="DUF3433"/>
</dbReference>
<keyword evidence="2" id="KW-0472">Membrane</keyword>
<dbReference type="Pfam" id="PF11915">
    <property type="entry name" value="DUF3433"/>
    <property type="match status" value="2"/>
</dbReference>
<comment type="caution">
    <text evidence="3">The sequence shown here is derived from an EMBL/GenBank/DDBJ whole genome shotgun (WGS) entry which is preliminary data.</text>
</comment>
<feature type="compositionally biased region" description="Gly residues" evidence="1">
    <location>
        <begin position="1251"/>
        <end position="1263"/>
    </location>
</feature>
<feature type="transmembrane region" description="Helical" evidence="2">
    <location>
        <begin position="1040"/>
        <end position="1064"/>
    </location>
</feature>
<accession>A0AAN6RW94</accession>
<feature type="transmembrane region" description="Helical" evidence="2">
    <location>
        <begin position="868"/>
        <end position="889"/>
    </location>
</feature>
<keyword evidence="2" id="KW-0812">Transmembrane</keyword>
<feature type="region of interest" description="Disordered" evidence="1">
    <location>
        <begin position="353"/>
        <end position="377"/>
    </location>
</feature>
<feature type="region of interest" description="Disordered" evidence="1">
    <location>
        <begin position="22"/>
        <end position="45"/>
    </location>
</feature>
<dbReference type="EMBL" id="MU855347">
    <property type="protein sequence ID" value="KAK3905777.1"/>
    <property type="molecule type" value="Genomic_DNA"/>
</dbReference>
<keyword evidence="4" id="KW-1185">Reference proteome</keyword>
<dbReference type="AlphaFoldDB" id="A0AAN6RW94"/>
<dbReference type="Proteomes" id="UP001303889">
    <property type="component" value="Unassembled WGS sequence"/>
</dbReference>